<comment type="caution">
    <text evidence="3">The sequence shown here is derived from an EMBL/GenBank/DDBJ whole genome shotgun (WGS) entry which is preliminary data.</text>
</comment>
<dbReference type="Pfam" id="PF01337">
    <property type="entry name" value="Barstar"/>
    <property type="match status" value="1"/>
</dbReference>
<proteinExistence type="inferred from homology"/>
<protein>
    <recommendedName>
        <fullName evidence="2">Barstar (barnase inhibitor) domain-containing protein</fullName>
    </recommendedName>
</protein>
<name>A0A417Z578_9MICO</name>
<dbReference type="Proteomes" id="UP000285376">
    <property type="component" value="Unassembled WGS sequence"/>
</dbReference>
<dbReference type="Gene3D" id="3.30.370.10">
    <property type="entry name" value="Barstar-like"/>
    <property type="match status" value="1"/>
</dbReference>
<feature type="domain" description="Barstar (barnase inhibitor)" evidence="2">
    <location>
        <begin position="40"/>
        <end position="115"/>
    </location>
</feature>
<accession>A0A417Z578</accession>
<organism evidence="3 4">
    <name type="scientific">Dermacoccus abyssi</name>
    <dbReference type="NCBI Taxonomy" id="322596"/>
    <lineage>
        <taxon>Bacteria</taxon>
        <taxon>Bacillati</taxon>
        <taxon>Actinomycetota</taxon>
        <taxon>Actinomycetes</taxon>
        <taxon>Micrococcales</taxon>
        <taxon>Dermacoccaceae</taxon>
        <taxon>Dermacoccus</taxon>
    </lineage>
</organism>
<dbReference type="SUPFAM" id="SSF52038">
    <property type="entry name" value="Barstar-related"/>
    <property type="match status" value="1"/>
</dbReference>
<comment type="similarity">
    <text evidence="1">Belongs to the barstar family.</text>
</comment>
<dbReference type="AlphaFoldDB" id="A0A417Z578"/>
<evidence type="ECO:0000259" key="2">
    <source>
        <dbReference type="Pfam" id="PF01337"/>
    </source>
</evidence>
<gene>
    <name evidence="3" type="ORF">D1832_07900</name>
</gene>
<dbReference type="RefSeq" id="WP_052947017.1">
    <property type="nucleotide sequence ID" value="NZ_CBCRVH010000005.1"/>
</dbReference>
<reference evidence="3 4" key="1">
    <citation type="submission" date="2018-08" db="EMBL/GenBank/DDBJ databases">
        <title>Whole genome sequence analysis of Dermacoccus abyssi bacteria isolated from Deep Mariana trench Micromonospora spp reveals genes involved in the environmental adaptation and production of secondary metabolites.</title>
        <authorList>
            <person name="Abdel-Mageed W.M."/>
            <person name="Lehri B."/>
            <person name="Nouioui I."/>
            <person name="Goodfellow I."/>
            <person name="Jaspars M."/>
            <person name="Karlyshev A."/>
        </authorList>
    </citation>
    <scope>NUCLEOTIDE SEQUENCE [LARGE SCALE GENOMIC DNA]</scope>
    <source>
        <strain evidence="3 4">MT1.1</strain>
    </source>
</reference>
<evidence type="ECO:0000256" key="1">
    <source>
        <dbReference type="ARBA" id="ARBA00006845"/>
    </source>
</evidence>
<dbReference type="InterPro" id="IPR035905">
    <property type="entry name" value="Barstar-like_sf"/>
</dbReference>
<dbReference type="EMBL" id="QWLM01000007">
    <property type="protein sequence ID" value="RHW45912.1"/>
    <property type="molecule type" value="Genomic_DNA"/>
</dbReference>
<dbReference type="InterPro" id="IPR000468">
    <property type="entry name" value="Barstar"/>
</dbReference>
<evidence type="ECO:0000313" key="4">
    <source>
        <dbReference type="Proteomes" id="UP000285376"/>
    </source>
</evidence>
<evidence type="ECO:0000313" key="3">
    <source>
        <dbReference type="EMBL" id="RHW45912.1"/>
    </source>
</evidence>
<sequence length="159" mass="16867">MTTAAVRDLVTAGRGGWVPRGLVGPTADELRTICADSGWAFAEVTLNGVVDKKGLMRTLAQQLGLPDHFGHNWDALADCLADLAPEAPGVVLRLRGLWRIPEPLVEPLVEVLDERVGAAIHRDDLEAGRPIAGEGSDDGVPHASAPLLIVADPPLPVRR</sequence>